<organism evidence="1 2">
    <name type="scientific">Pontiella desulfatans</name>
    <dbReference type="NCBI Taxonomy" id="2750659"/>
    <lineage>
        <taxon>Bacteria</taxon>
        <taxon>Pseudomonadati</taxon>
        <taxon>Kiritimatiellota</taxon>
        <taxon>Kiritimatiellia</taxon>
        <taxon>Kiritimatiellales</taxon>
        <taxon>Pontiellaceae</taxon>
        <taxon>Pontiella</taxon>
    </lineage>
</organism>
<evidence type="ECO:0000313" key="1">
    <source>
        <dbReference type="EMBL" id="VGO12394.1"/>
    </source>
</evidence>
<reference evidence="1 2" key="1">
    <citation type="submission" date="2019-04" db="EMBL/GenBank/DDBJ databases">
        <authorList>
            <person name="Van Vliet M D."/>
        </authorList>
    </citation>
    <scope>NUCLEOTIDE SEQUENCE [LARGE SCALE GENOMIC DNA]</scope>
    <source>
        <strain evidence="1 2">F1</strain>
    </source>
</reference>
<dbReference type="AlphaFoldDB" id="A0A6C2TY65"/>
<evidence type="ECO:0000313" key="2">
    <source>
        <dbReference type="Proteomes" id="UP000366872"/>
    </source>
</evidence>
<proteinExistence type="predicted"/>
<dbReference type="EMBL" id="CAAHFG010000001">
    <property type="protein sequence ID" value="VGO12394.1"/>
    <property type="molecule type" value="Genomic_DNA"/>
</dbReference>
<keyword evidence="2" id="KW-1185">Reference proteome</keyword>
<accession>A0A6C2TY65</accession>
<dbReference type="RefSeq" id="WP_136078062.1">
    <property type="nucleotide sequence ID" value="NZ_CAAHFG010000001.1"/>
</dbReference>
<gene>
    <name evidence="1" type="ORF">PDESU_00946</name>
</gene>
<dbReference type="Proteomes" id="UP000366872">
    <property type="component" value="Unassembled WGS sequence"/>
</dbReference>
<name>A0A6C2TY65_PONDE</name>
<protein>
    <submittedName>
        <fullName evidence="1">Uncharacterized protein</fullName>
    </submittedName>
</protein>
<sequence length="100" mass="10967">MKDYEATVEPCRSPYGVELDIAVPESRFPIIVAQDVYGEVAERLQVLVYPAGEGPEVEESVGVRFNPDGTIAEVCVPCDVSVAKWDAPEPTSWLRERDGA</sequence>